<evidence type="ECO:0000313" key="2">
    <source>
        <dbReference type="EMBL" id="KAK3590721.1"/>
    </source>
</evidence>
<feature type="compositionally biased region" description="Polar residues" evidence="1">
    <location>
        <begin position="134"/>
        <end position="144"/>
    </location>
</feature>
<dbReference type="AlphaFoldDB" id="A0AAE0SEZ7"/>
<keyword evidence="3" id="KW-1185">Reference proteome</keyword>
<feature type="region of interest" description="Disordered" evidence="1">
    <location>
        <begin position="113"/>
        <end position="155"/>
    </location>
</feature>
<sequence length="516" mass="58104">MTMEVNETIQSLLGPLRAKRKPPEFKPRSRSLQDLPGGIRVPIIKAHGQTRLKDKLQETMAGLQELELLRDMHHKLVLDAKFSGVCKDNKRLYLPGTAFRCFSTSKLSDISEESTSSIEAEEKQDEPVQDSLKNRVSYSPYKTSLSKDTHSPSVRNRSVLINSSQELNSTQAVIGNVKETEETVFDEENFSYSGSSDAPELSKSVNIKGDNIRKAAEMQMRLRRSSFRCETVLTHHKTNPRFFQSTSAICNYPSPMHAVLRQFSSVSLENVSDRSRPILKETVIGNGNYHLNKDNDSPKITSTSANHTKCNNTKVENIAEDRDNHSGNMVVDTSLHRKTEYNVVEKNNETDDNNQDENSRRETTLDGTTVGSISKEANKEFIRVNNALDLTPKQGQRKSRRLSLPASFGPFSTSLSNSNLFRASNDDHNAFKGRLDYLSQTCQKDNDKVQYNNKCDLRGVFESEGNVESKSTIEVQNVDVANCSINLKTHRSFSEVQLHDPTTITRLHKTVRQTAV</sequence>
<protein>
    <submittedName>
        <fullName evidence="2">Uncharacterized protein</fullName>
    </submittedName>
</protein>
<evidence type="ECO:0000256" key="1">
    <source>
        <dbReference type="SAM" id="MobiDB-lite"/>
    </source>
</evidence>
<name>A0AAE0SEZ7_9BIVA</name>
<reference evidence="2" key="2">
    <citation type="journal article" date="2021" name="Genome Biol. Evol.">
        <title>Developing a high-quality reference genome for a parasitic bivalve with doubly uniparental inheritance (Bivalvia: Unionida).</title>
        <authorList>
            <person name="Smith C.H."/>
        </authorList>
    </citation>
    <scope>NUCLEOTIDE SEQUENCE</scope>
    <source>
        <strain evidence="2">CHS0354</strain>
        <tissue evidence="2">Mantle</tissue>
    </source>
</reference>
<feature type="region of interest" description="Disordered" evidence="1">
    <location>
        <begin position="338"/>
        <end position="372"/>
    </location>
</feature>
<gene>
    <name evidence="2" type="ORF">CHS0354_012296</name>
</gene>
<comment type="caution">
    <text evidence="2">The sequence shown here is derived from an EMBL/GenBank/DDBJ whole genome shotgun (WGS) entry which is preliminary data.</text>
</comment>
<evidence type="ECO:0000313" key="3">
    <source>
        <dbReference type="Proteomes" id="UP001195483"/>
    </source>
</evidence>
<dbReference type="EMBL" id="JAEAOA010000747">
    <property type="protein sequence ID" value="KAK3590721.1"/>
    <property type="molecule type" value="Genomic_DNA"/>
</dbReference>
<organism evidence="2 3">
    <name type="scientific">Potamilus streckersoni</name>
    <dbReference type="NCBI Taxonomy" id="2493646"/>
    <lineage>
        <taxon>Eukaryota</taxon>
        <taxon>Metazoa</taxon>
        <taxon>Spiralia</taxon>
        <taxon>Lophotrochozoa</taxon>
        <taxon>Mollusca</taxon>
        <taxon>Bivalvia</taxon>
        <taxon>Autobranchia</taxon>
        <taxon>Heteroconchia</taxon>
        <taxon>Palaeoheterodonta</taxon>
        <taxon>Unionida</taxon>
        <taxon>Unionoidea</taxon>
        <taxon>Unionidae</taxon>
        <taxon>Ambleminae</taxon>
        <taxon>Lampsilini</taxon>
        <taxon>Potamilus</taxon>
    </lineage>
</organism>
<dbReference type="Proteomes" id="UP001195483">
    <property type="component" value="Unassembled WGS sequence"/>
</dbReference>
<reference evidence="2" key="3">
    <citation type="submission" date="2023-05" db="EMBL/GenBank/DDBJ databases">
        <authorList>
            <person name="Smith C.H."/>
        </authorList>
    </citation>
    <scope>NUCLEOTIDE SEQUENCE</scope>
    <source>
        <strain evidence="2">CHS0354</strain>
        <tissue evidence="2">Mantle</tissue>
    </source>
</reference>
<reference evidence="2" key="1">
    <citation type="journal article" date="2021" name="Genome Biol. Evol.">
        <title>A High-Quality Reference Genome for a Parasitic Bivalve with Doubly Uniparental Inheritance (Bivalvia: Unionida).</title>
        <authorList>
            <person name="Smith C.H."/>
        </authorList>
    </citation>
    <scope>NUCLEOTIDE SEQUENCE</scope>
    <source>
        <strain evidence="2">CHS0354</strain>
    </source>
</reference>
<proteinExistence type="predicted"/>
<accession>A0AAE0SEZ7</accession>